<proteinExistence type="predicted"/>
<keyword evidence="2" id="KW-1185">Reference proteome</keyword>
<comment type="caution">
    <text evidence="1">The sequence shown here is derived from an EMBL/GenBank/DDBJ whole genome shotgun (WGS) entry which is preliminary data.</text>
</comment>
<evidence type="ECO:0000313" key="2">
    <source>
        <dbReference type="Proteomes" id="UP000886501"/>
    </source>
</evidence>
<name>A0ACB6Z0I6_THEGA</name>
<reference evidence="1" key="2">
    <citation type="journal article" date="2020" name="Nat. Commun.">
        <title>Large-scale genome sequencing of mycorrhizal fungi provides insights into the early evolution of symbiotic traits.</title>
        <authorList>
            <person name="Miyauchi S."/>
            <person name="Kiss E."/>
            <person name="Kuo A."/>
            <person name="Drula E."/>
            <person name="Kohler A."/>
            <person name="Sanchez-Garcia M."/>
            <person name="Morin E."/>
            <person name="Andreopoulos B."/>
            <person name="Barry K.W."/>
            <person name="Bonito G."/>
            <person name="Buee M."/>
            <person name="Carver A."/>
            <person name="Chen C."/>
            <person name="Cichocki N."/>
            <person name="Clum A."/>
            <person name="Culley D."/>
            <person name="Crous P.W."/>
            <person name="Fauchery L."/>
            <person name="Girlanda M."/>
            <person name="Hayes R.D."/>
            <person name="Keri Z."/>
            <person name="LaButti K."/>
            <person name="Lipzen A."/>
            <person name="Lombard V."/>
            <person name="Magnuson J."/>
            <person name="Maillard F."/>
            <person name="Murat C."/>
            <person name="Nolan M."/>
            <person name="Ohm R.A."/>
            <person name="Pangilinan J."/>
            <person name="Pereira M.F."/>
            <person name="Perotto S."/>
            <person name="Peter M."/>
            <person name="Pfister S."/>
            <person name="Riley R."/>
            <person name="Sitrit Y."/>
            <person name="Stielow J.B."/>
            <person name="Szollosi G."/>
            <person name="Zifcakova L."/>
            <person name="Stursova M."/>
            <person name="Spatafora J.W."/>
            <person name="Tedersoo L."/>
            <person name="Vaario L.M."/>
            <person name="Yamada A."/>
            <person name="Yan M."/>
            <person name="Wang P."/>
            <person name="Xu J."/>
            <person name="Bruns T."/>
            <person name="Baldrian P."/>
            <person name="Vilgalys R."/>
            <person name="Dunand C."/>
            <person name="Henrissat B."/>
            <person name="Grigoriev I.V."/>
            <person name="Hibbett D."/>
            <person name="Nagy L.G."/>
            <person name="Martin F.M."/>
        </authorList>
    </citation>
    <scope>NUCLEOTIDE SEQUENCE</scope>
    <source>
        <strain evidence="1">P2</strain>
    </source>
</reference>
<dbReference type="Proteomes" id="UP000886501">
    <property type="component" value="Unassembled WGS sequence"/>
</dbReference>
<reference evidence="1" key="1">
    <citation type="submission" date="2019-10" db="EMBL/GenBank/DDBJ databases">
        <authorList>
            <consortium name="DOE Joint Genome Institute"/>
            <person name="Kuo A."/>
            <person name="Miyauchi S."/>
            <person name="Kiss E."/>
            <person name="Drula E."/>
            <person name="Kohler A."/>
            <person name="Sanchez-Garcia M."/>
            <person name="Andreopoulos B."/>
            <person name="Barry K.W."/>
            <person name="Bonito G."/>
            <person name="Buee M."/>
            <person name="Carver A."/>
            <person name="Chen C."/>
            <person name="Cichocki N."/>
            <person name="Clum A."/>
            <person name="Culley D."/>
            <person name="Crous P.W."/>
            <person name="Fauchery L."/>
            <person name="Girlanda M."/>
            <person name="Hayes R."/>
            <person name="Keri Z."/>
            <person name="Labutti K."/>
            <person name="Lipzen A."/>
            <person name="Lombard V."/>
            <person name="Magnuson J."/>
            <person name="Maillard F."/>
            <person name="Morin E."/>
            <person name="Murat C."/>
            <person name="Nolan M."/>
            <person name="Ohm R."/>
            <person name="Pangilinan J."/>
            <person name="Pereira M."/>
            <person name="Perotto S."/>
            <person name="Peter M."/>
            <person name="Riley R."/>
            <person name="Sitrit Y."/>
            <person name="Stielow B."/>
            <person name="Szollosi G."/>
            <person name="Zifcakova L."/>
            <person name="Stursova M."/>
            <person name="Spatafora J.W."/>
            <person name="Tedersoo L."/>
            <person name="Vaario L.-M."/>
            <person name="Yamada A."/>
            <person name="Yan M."/>
            <person name="Wang P."/>
            <person name="Xu J."/>
            <person name="Bruns T."/>
            <person name="Baldrian P."/>
            <person name="Vilgalys R."/>
            <person name="Henrissat B."/>
            <person name="Grigoriev I.V."/>
            <person name="Hibbett D."/>
            <person name="Nagy L.G."/>
            <person name="Martin F.M."/>
        </authorList>
    </citation>
    <scope>NUCLEOTIDE SEQUENCE</scope>
    <source>
        <strain evidence="1">P2</strain>
    </source>
</reference>
<protein>
    <submittedName>
        <fullName evidence="1">Uncharacterized protein</fullName>
    </submittedName>
</protein>
<evidence type="ECO:0000313" key="1">
    <source>
        <dbReference type="EMBL" id="KAF9642631.1"/>
    </source>
</evidence>
<gene>
    <name evidence="1" type="ORF">BDM02DRAFT_3192915</name>
</gene>
<accession>A0ACB6Z0I6</accession>
<dbReference type="EMBL" id="MU118399">
    <property type="protein sequence ID" value="KAF9642631.1"/>
    <property type="molecule type" value="Genomic_DNA"/>
</dbReference>
<organism evidence="1 2">
    <name type="scientific">Thelephora ganbajun</name>
    <name type="common">Ganba fungus</name>
    <dbReference type="NCBI Taxonomy" id="370292"/>
    <lineage>
        <taxon>Eukaryota</taxon>
        <taxon>Fungi</taxon>
        <taxon>Dikarya</taxon>
        <taxon>Basidiomycota</taxon>
        <taxon>Agaricomycotina</taxon>
        <taxon>Agaricomycetes</taxon>
        <taxon>Thelephorales</taxon>
        <taxon>Thelephoraceae</taxon>
        <taxon>Thelephora</taxon>
    </lineage>
</organism>
<sequence>MVITILISSPLSSSLPTAIISSPLSNHCYTIALTQSLLYIVVPLPRLSNHHCYIITYIFQYITTSIHPYHRPYPIAVISSFYHHPSYPIPFTPQWLHYITTSTLPSSSHPHPITLPISSLPPLVLLPNYTANFPVKLVNYTTDIFHQPH</sequence>